<evidence type="ECO:0000313" key="1">
    <source>
        <dbReference type="EMBL" id="QQZ59366.1"/>
    </source>
</evidence>
<proteinExistence type="predicted"/>
<keyword evidence="2" id="KW-1185">Reference proteome</keyword>
<protein>
    <submittedName>
        <fullName evidence="1">Uncharacterized protein</fullName>
    </submittedName>
</protein>
<name>A0A974SBP7_9BACL</name>
<gene>
    <name evidence="1" type="ORF">JI735_22250</name>
</gene>
<sequence length="62" mass="6993">MRTRLLPTALSACFHFPSIFLPISHIFRGGKFLAVYWMGGDSAEPYRYDKAIKLALSSLDSK</sequence>
<dbReference type="KEGG" id="pson:JI735_22250"/>
<accession>A0A974SBP7</accession>
<dbReference type="AlphaFoldDB" id="A0A974SBP7"/>
<evidence type="ECO:0000313" key="2">
    <source>
        <dbReference type="Proteomes" id="UP000595841"/>
    </source>
</evidence>
<organism evidence="1 2">
    <name type="scientific">Paenibacillus sonchi</name>
    <dbReference type="NCBI Taxonomy" id="373687"/>
    <lineage>
        <taxon>Bacteria</taxon>
        <taxon>Bacillati</taxon>
        <taxon>Bacillota</taxon>
        <taxon>Bacilli</taxon>
        <taxon>Bacillales</taxon>
        <taxon>Paenibacillaceae</taxon>
        <taxon>Paenibacillus</taxon>
        <taxon>Paenibacillus sonchi group</taxon>
    </lineage>
</organism>
<dbReference type="Proteomes" id="UP000595841">
    <property type="component" value="Chromosome"/>
</dbReference>
<reference evidence="1 2" key="1">
    <citation type="submission" date="2021-01" db="EMBL/GenBank/DDBJ databases">
        <title>Whole genome sequence of Paenibacillus sonchi LMG 24727 for comparative genomics.</title>
        <authorList>
            <person name="Lee G."/>
            <person name="Kim M.-J."/>
            <person name="Lim K."/>
            <person name="Shin J.-H."/>
        </authorList>
    </citation>
    <scope>NUCLEOTIDE SEQUENCE [LARGE SCALE GENOMIC DNA]</scope>
    <source>
        <strain evidence="1 2">LMG 24727</strain>
    </source>
</reference>
<dbReference type="EMBL" id="CP068595">
    <property type="protein sequence ID" value="QQZ59366.1"/>
    <property type="molecule type" value="Genomic_DNA"/>
</dbReference>